<comment type="caution">
    <text evidence="2">The sequence shown here is derived from an EMBL/GenBank/DDBJ whole genome shotgun (WGS) entry which is preliminary data.</text>
</comment>
<dbReference type="AlphaFoldDB" id="A0A3M7TCM4"/>
<dbReference type="PANTHER" id="PTHR36834">
    <property type="entry name" value="MEMBRANE PROTEIN-RELATED"/>
    <property type="match status" value="1"/>
</dbReference>
<reference evidence="2 3" key="1">
    <citation type="submission" date="2018-08" db="EMBL/GenBank/DDBJ databases">
        <title>Chryseobacterium nematophagum: a novel matrix digesting pathogen of nematodes.</title>
        <authorList>
            <person name="Page A."/>
            <person name="Roberts M."/>
            <person name="Felix M.-A."/>
            <person name="Weir W."/>
        </authorList>
    </citation>
    <scope>NUCLEOTIDE SEQUENCE [LARGE SCALE GENOMIC DNA]</scope>
    <source>
        <strain evidence="2 3">JUb129</strain>
    </source>
</reference>
<dbReference type="InterPro" id="IPR053150">
    <property type="entry name" value="Teicoplanin_resist-assoc"/>
</dbReference>
<sequence length="155" mass="18234">MKKYFAVFILFYTITILYMMFFGSDRKSSDICYFQIIPFNTIHYFFADHTIQAKKFIINIIGNIFVFSPYGWLGLYIKKFNSITPITFIFLLFITIIEICQYITGRGVADVDDIILNTTGMIIGFYAFKFLKSYNIFNLQVYSDFEPTKSDLQSF</sequence>
<dbReference type="RefSeq" id="WP_122635465.1">
    <property type="nucleotide sequence ID" value="NZ_QWIU01000002.1"/>
</dbReference>
<dbReference type="OrthoDB" id="9805025at2"/>
<dbReference type="PANTHER" id="PTHR36834:SF2">
    <property type="entry name" value="MEMBRANE PROTEIN"/>
    <property type="match status" value="1"/>
</dbReference>
<evidence type="ECO:0000259" key="1">
    <source>
        <dbReference type="Pfam" id="PF04892"/>
    </source>
</evidence>
<evidence type="ECO:0000313" key="2">
    <source>
        <dbReference type="EMBL" id="RNA61312.1"/>
    </source>
</evidence>
<protein>
    <submittedName>
        <fullName evidence="2">VanZ family protein</fullName>
    </submittedName>
</protein>
<gene>
    <name evidence="2" type="ORF">D1631_04885</name>
</gene>
<evidence type="ECO:0000313" key="3">
    <source>
        <dbReference type="Proteomes" id="UP000278775"/>
    </source>
</evidence>
<dbReference type="EMBL" id="QWIU01000002">
    <property type="protein sequence ID" value="RNA61312.1"/>
    <property type="molecule type" value="Genomic_DNA"/>
</dbReference>
<feature type="domain" description="VanZ-like" evidence="1">
    <location>
        <begin position="10"/>
        <end position="131"/>
    </location>
</feature>
<dbReference type="Pfam" id="PF04892">
    <property type="entry name" value="VanZ"/>
    <property type="match status" value="1"/>
</dbReference>
<organism evidence="2 3">
    <name type="scientific">Chryseobacterium nematophagum</name>
    <dbReference type="NCBI Taxonomy" id="2305228"/>
    <lineage>
        <taxon>Bacteria</taxon>
        <taxon>Pseudomonadati</taxon>
        <taxon>Bacteroidota</taxon>
        <taxon>Flavobacteriia</taxon>
        <taxon>Flavobacteriales</taxon>
        <taxon>Weeksellaceae</taxon>
        <taxon>Chryseobacterium group</taxon>
        <taxon>Chryseobacterium</taxon>
    </lineage>
</organism>
<accession>A0A3M7TCM4</accession>
<proteinExistence type="predicted"/>
<name>A0A3M7TCM4_9FLAO</name>
<dbReference type="Proteomes" id="UP000278775">
    <property type="component" value="Unassembled WGS sequence"/>
</dbReference>
<dbReference type="InterPro" id="IPR006976">
    <property type="entry name" value="VanZ-like"/>
</dbReference>